<evidence type="ECO:0000256" key="10">
    <source>
        <dbReference type="ARBA" id="ARBA00022691"/>
    </source>
</evidence>
<dbReference type="GO" id="GO:0005829">
    <property type="term" value="C:cytosol"/>
    <property type="evidence" value="ECO:0007669"/>
    <property type="project" value="TreeGrafter"/>
</dbReference>
<dbReference type="AlphaFoldDB" id="A0A366IED2"/>
<dbReference type="SUPFAM" id="SSF75217">
    <property type="entry name" value="alpha/beta knot"/>
    <property type="match status" value="1"/>
</dbReference>
<evidence type="ECO:0000256" key="12">
    <source>
        <dbReference type="ARBA" id="ARBA00029736"/>
    </source>
</evidence>
<comment type="subunit">
    <text evidence="4 15 17">Homodimer.</text>
</comment>
<comment type="caution">
    <text evidence="19">The sequence shown here is derived from an EMBL/GenBank/DDBJ whole genome shotgun (WGS) entry which is preliminary data.</text>
</comment>
<comment type="subcellular location">
    <subcellularLocation>
        <location evidence="2 15 17">Cytoplasm</location>
    </subcellularLocation>
</comment>
<organism evidence="19 20">
    <name type="scientific">Alkalibaculum bacchi</name>
    <dbReference type="NCBI Taxonomy" id="645887"/>
    <lineage>
        <taxon>Bacteria</taxon>
        <taxon>Bacillati</taxon>
        <taxon>Bacillota</taxon>
        <taxon>Clostridia</taxon>
        <taxon>Eubacteriales</taxon>
        <taxon>Eubacteriaceae</taxon>
        <taxon>Alkalibaculum</taxon>
    </lineage>
</organism>
<dbReference type="InterPro" id="IPR002649">
    <property type="entry name" value="tRNA_m1G_MeTrfase_TrmD"/>
</dbReference>
<dbReference type="FunFam" id="3.40.1280.10:FF:000001">
    <property type="entry name" value="tRNA (guanine-N(1)-)-methyltransferase"/>
    <property type="match status" value="1"/>
</dbReference>
<comment type="similarity">
    <text evidence="3 15 17">Belongs to the RNA methyltransferase TrmD family.</text>
</comment>
<dbReference type="Gene3D" id="3.40.1280.10">
    <property type="match status" value="1"/>
</dbReference>
<dbReference type="NCBIfam" id="TIGR00088">
    <property type="entry name" value="trmD"/>
    <property type="match status" value="1"/>
</dbReference>
<evidence type="ECO:0000313" key="19">
    <source>
        <dbReference type="EMBL" id="RBP68268.1"/>
    </source>
</evidence>
<keyword evidence="20" id="KW-1185">Reference proteome</keyword>
<dbReference type="PANTHER" id="PTHR46417">
    <property type="entry name" value="TRNA (GUANINE-N(1)-)-METHYLTRANSFERASE"/>
    <property type="match status" value="1"/>
</dbReference>
<evidence type="ECO:0000256" key="8">
    <source>
        <dbReference type="ARBA" id="ARBA00022603"/>
    </source>
</evidence>
<evidence type="ECO:0000256" key="9">
    <source>
        <dbReference type="ARBA" id="ARBA00022679"/>
    </source>
</evidence>
<evidence type="ECO:0000313" key="20">
    <source>
        <dbReference type="Proteomes" id="UP000253490"/>
    </source>
</evidence>
<evidence type="ECO:0000256" key="6">
    <source>
        <dbReference type="ARBA" id="ARBA00014679"/>
    </source>
</evidence>
<reference evidence="19 20" key="1">
    <citation type="submission" date="2018-06" db="EMBL/GenBank/DDBJ databases">
        <title>Genomic Encyclopedia of Type Strains, Phase IV (KMG-IV): sequencing the most valuable type-strain genomes for metagenomic binning, comparative biology and taxonomic classification.</title>
        <authorList>
            <person name="Goeker M."/>
        </authorList>
    </citation>
    <scope>NUCLEOTIDE SEQUENCE [LARGE SCALE GENOMIC DNA]</scope>
    <source>
        <strain evidence="19 20">DSM 22112</strain>
    </source>
</reference>
<evidence type="ECO:0000256" key="1">
    <source>
        <dbReference type="ARBA" id="ARBA00002634"/>
    </source>
</evidence>
<dbReference type="GO" id="GO:0052906">
    <property type="term" value="F:tRNA (guanine(37)-N1)-methyltransferase activity"/>
    <property type="evidence" value="ECO:0007669"/>
    <property type="project" value="UniProtKB-UniRule"/>
</dbReference>
<dbReference type="HAMAP" id="MF_00605">
    <property type="entry name" value="TrmD"/>
    <property type="match status" value="1"/>
</dbReference>
<keyword evidence="10 15" id="KW-0949">S-adenosyl-L-methionine</keyword>
<dbReference type="PANTHER" id="PTHR46417:SF1">
    <property type="entry name" value="TRNA (GUANINE-N(1)-)-METHYLTRANSFERASE"/>
    <property type="match status" value="1"/>
</dbReference>
<comment type="function">
    <text evidence="1 15 17">Specifically methylates guanosine-37 in various tRNAs.</text>
</comment>
<evidence type="ECO:0000256" key="15">
    <source>
        <dbReference type="HAMAP-Rule" id="MF_00605"/>
    </source>
</evidence>
<evidence type="ECO:0000256" key="2">
    <source>
        <dbReference type="ARBA" id="ARBA00004496"/>
    </source>
</evidence>
<proteinExistence type="inferred from homology"/>
<dbReference type="Gene3D" id="1.10.1270.20">
    <property type="entry name" value="tRNA(m1g37)methyltransferase, domain 2"/>
    <property type="match status" value="1"/>
</dbReference>
<keyword evidence="9 15" id="KW-0808">Transferase</keyword>
<dbReference type="CDD" id="cd18080">
    <property type="entry name" value="TrmD-like"/>
    <property type="match status" value="1"/>
</dbReference>
<dbReference type="Pfam" id="PF01746">
    <property type="entry name" value="tRNA_m1G_MT"/>
    <property type="match status" value="1"/>
</dbReference>
<dbReference type="Proteomes" id="UP000253490">
    <property type="component" value="Unassembled WGS sequence"/>
</dbReference>
<comment type="catalytic activity">
    <reaction evidence="14 15 17">
        <text>guanosine(37) in tRNA + S-adenosyl-L-methionine = N(1)-methylguanosine(37) in tRNA + S-adenosyl-L-homocysteine + H(+)</text>
        <dbReference type="Rhea" id="RHEA:36899"/>
        <dbReference type="Rhea" id="RHEA-COMP:10145"/>
        <dbReference type="Rhea" id="RHEA-COMP:10147"/>
        <dbReference type="ChEBI" id="CHEBI:15378"/>
        <dbReference type="ChEBI" id="CHEBI:57856"/>
        <dbReference type="ChEBI" id="CHEBI:59789"/>
        <dbReference type="ChEBI" id="CHEBI:73542"/>
        <dbReference type="ChEBI" id="CHEBI:74269"/>
        <dbReference type="EC" id="2.1.1.228"/>
    </reaction>
</comment>
<feature type="binding site" evidence="15 16">
    <location>
        <begin position="132"/>
        <end position="137"/>
    </location>
    <ligand>
        <name>S-adenosyl-L-methionine</name>
        <dbReference type="ChEBI" id="CHEBI:59789"/>
    </ligand>
</feature>
<keyword evidence="11 15" id="KW-0819">tRNA processing</keyword>
<keyword evidence="8 15" id="KW-0489">Methyltransferase</keyword>
<dbReference type="OrthoDB" id="9807416at2"/>
<feature type="binding site" evidence="15 16">
    <location>
        <position position="112"/>
    </location>
    <ligand>
        <name>S-adenosyl-L-methionine</name>
        <dbReference type="ChEBI" id="CHEBI:59789"/>
    </ligand>
</feature>
<gene>
    <name evidence="15" type="primary">trmD</name>
    <name evidence="19" type="ORF">DES36_10329</name>
</gene>
<dbReference type="InterPro" id="IPR029028">
    <property type="entry name" value="Alpha/beta_knot_MTases"/>
</dbReference>
<keyword evidence="7 15" id="KW-0963">Cytoplasm</keyword>
<dbReference type="PIRSF" id="PIRSF000386">
    <property type="entry name" value="tRNA_mtase"/>
    <property type="match status" value="1"/>
</dbReference>
<sequence length="230" mass="26349">MKFFVLTLFPEMFDSFLNTSILKKSIDKGLVEIELINIRDFTQDKHNKTDDYPFGGGPGMVMTPQPLASSIEYAKERSNNGKVIYFSPHGAVLRQSMVSNLAKEQDIILLCGHYEGIDYRIVEKYIDLQISIGDYIVTGGELPAMVFIDSVSRYVEGVLGNEESAVEESFTKPLLEHPQYTRPRVFEDMEVPEVLLSGNHEKIKQWRLSKSEEITQNNRPDLYELFKKDQ</sequence>
<evidence type="ECO:0000256" key="7">
    <source>
        <dbReference type="ARBA" id="ARBA00022490"/>
    </source>
</evidence>
<feature type="domain" description="tRNA methyltransferase TRMD/TRM10-type" evidence="18">
    <location>
        <begin position="1"/>
        <end position="224"/>
    </location>
</feature>
<evidence type="ECO:0000256" key="16">
    <source>
        <dbReference type="PIRSR" id="PIRSR000386-1"/>
    </source>
</evidence>
<protein>
    <recommendedName>
        <fullName evidence="6 15">tRNA (guanine-N(1)-)-methyltransferase</fullName>
        <ecNumber evidence="5 15">2.1.1.228</ecNumber>
    </recommendedName>
    <alternativeName>
        <fullName evidence="12 15">M1G-methyltransferase</fullName>
    </alternativeName>
    <alternativeName>
        <fullName evidence="13 15">tRNA [GM37] methyltransferase</fullName>
    </alternativeName>
</protein>
<accession>A0A366IED2</accession>
<evidence type="ECO:0000256" key="4">
    <source>
        <dbReference type="ARBA" id="ARBA00011738"/>
    </source>
</evidence>
<dbReference type="InterPro" id="IPR023148">
    <property type="entry name" value="tRNA_m1G_MeTrfase_C_sf"/>
</dbReference>
<dbReference type="NCBIfam" id="NF000648">
    <property type="entry name" value="PRK00026.1"/>
    <property type="match status" value="1"/>
</dbReference>
<name>A0A366IED2_9FIRM</name>
<dbReference type="EMBL" id="QNRX01000003">
    <property type="protein sequence ID" value="RBP68268.1"/>
    <property type="molecule type" value="Genomic_DNA"/>
</dbReference>
<dbReference type="GO" id="GO:0002939">
    <property type="term" value="P:tRNA N1-guanine methylation"/>
    <property type="evidence" value="ECO:0007669"/>
    <property type="project" value="TreeGrafter"/>
</dbReference>
<dbReference type="InterPro" id="IPR016009">
    <property type="entry name" value="tRNA_MeTrfase_TRMD/TRM10"/>
</dbReference>
<dbReference type="EC" id="2.1.1.228" evidence="5 15"/>
<evidence type="ECO:0000256" key="5">
    <source>
        <dbReference type="ARBA" id="ARBA00012807"/>
    </source>
</evidence>
<dbReference type="InterPro" id="IPR029026">
    <property type="entry name" value="tRNA_m1G_MTases_N"/>
</dbReference>
<evidence type="ECO:0000256" key="14">
    <source>
        <dbReference type="ARBA" id="ARBA00047783"/>
    </source>
</evidence>
<evidence type="ECO:0000256" key="3">
    <source>
        <dbReference type="ARBA" id="ARBA00007630"/>
    </source>
</evidence>
<evidence type="ECO:0000256" key="17">
    <source>
        <dbReference type="RuleBase" id="RU003464"/>
    </source>
</evidence>
<dbReference type="RefSeq" id="WP_113919703.1">
    <property type="nucleotide sequence ID" value="NZ_QNRX01000003.1"/>
</dbReference>
<evidence type="ECO:0000256" key="11">
    <source>
        <dbReference type="ARBA" id="ARBA00022694"/>
    </source>
</evidence>
<evidence type="ECO:0000256" key="13">
    <source>
        <dbReference type="ARBA" id="ARBA00033392"/>
    </source>
</evidence>
<evidence type="ECO:0000259" key="18">
    <source>
        <dbReference type="Pfam" id="PF01746"/>
    </source>
</evidence>